<keyword evidence="3" id="KW-1185">Reference proteome</keyword>
<dbReference type="Pfam" id="PF01839">
    <property type="entry name" value="FG-GAP"/>
    <property type="match status" value="1"/>
</dbReference>
<dbReference type="EMBL" id="PPGH01000037">
    <property type="protein sequence ID" value="PQJ95045.1"/>
    <property type="molecule type" value="Genomic_DNA"/>
</dbReference>
<accession>A0A2S7XMT8</accession>
<dbReference type="OrthoDB" id="868906at2"/>
<gene>
    <name evidence="2" type="ORF">CXB77_11970</name>
</gene>
<evidence type="ECO:0000313" key="2">
    <source>
        <dbReference type="EMBL" id="PQJ95045.1"/>
    </source>
</evidence>
<name>A0A2S7XMT8_9GAMM</name>
<dbReference type="RefSeq" id="WP_105074104.1">
    <property type="nucleotide sequence ID" value="NZ_PPGH01000037.1"/>
</dbReference>
<reference evidence="2 3" key="1">
    <citation type="submission" date="2018-01" db="EMBL/GenBank/DDBJ databases">
        <title>The complete genome sequence of Chromatium okenii LaCa, a purple sulfur bacterium with a turbulent life.</title>
        <authorList>
            <person name="Luedin S.M."/>
            <person name="Liechti N."/>
            <person name="Storelli N."/>
            <person name="Danza F."/>
            <person name="Wittwer M."/>
            <person name="Pothier J.F."/>
            <person name="Tonolla M.A."/>
        </authorList>
    </citation>
    <scope>NUCLEOTIDE SEQUENCE [LARGE SCALE GENOMIC DNA]</scope>
    <source>
        <strain evidence="2 3">LaCa</strain>
    </source>
</reference>
<comment type="caution">
    <text evidence="2">The sequence shown here is derived from an EMBL/GenBank/DDBJ whole genome shotgun (WGS) entry which is preliminary data.</text>
</comment>
<organism evidence="2 3">
    <name type="scientific">Chromatium okenii</name>
    <dbReference type="NCBI Taxonomy" id="61644"/>
    <lineage>
        <taxon>Bacteria</taxon>
        <taxon>Pseudomonadati</taxon>
        <taxon>Pseudomonadota</taxon>
        <taxon>Gammaproteobacteria</taxon>
        <taxon>Chromatiales</taxon>
        <taxon>Chromatiaceae</taxon>
        <taxon>Chromatium</taxon>
    </lineage>
</organism>
<dbReference type="InterPro" id="IPR028994">
    <property type="entry name" value="Integrin_alpha_N"/>
</dbReference>
<evidence type="ECO:0000256" key="1">
    <source>
        <dbReference type="ARBA" id="ARBA00022729"/>
    </source>
</evidence>
<keyword evidence="1" id="KW-0732">Signal</keyword>
<evidence type="ECO:0000313" key="3">
    <source>
        <dbReference type="Proteomes" id="UP000239936"/>
    </source>
</evidence>
<dbReference type="InterPro" id="IPR013517">
    <property type="entry name" value="FG-GAP"/>
</dbReference>
<protein>
    <recommendedName>
        <fullName evidence="4">VCBS repeat-containing protein</fullName>
    </recommendedName>
</protein>
<evidence type="ECO:0008006" key="4">
    <source>
        <dbReference type="Google" id="ProtNLM"/>
    </source>
</evidence>
<dbReference type="SUPFAM" id="SSF69318">
    <property type="entry name" value="Integrin alpha N-terminal domain"/>
    <property type="match status" value="1"/>
</dbReference>
<proteinExistence type="predicted"/>
<dbReference type="Proteomes" id="UP000239936">
    <property type="component" value="Unassembled WGS sequence"/>
</dbReference>
<dbReference type="AlphaFoldDB" id="A0A2S7XMT8"/>
<sequence length="108" mass="11308">MTVAFQTTDTLLDDLNPLDAAASAGAVRTSYADAGTDETVSFAEKIDFEVGNAPYSVATADFDGDSKLDLVATNYGANKVSVRFNTSTGDTLSFDPAALLPLAITHIR</sequence>